<dbReference type="Pfam" id="PF07690">
    <property type="entry name" value="MFS_1"/>
    <property type="match status" value="2"/>
</dbReference>
<dbReference type="InterPro" id="IPR036259">
    <property type="entry name" value="MFS_trans_sf"/>
</dbReference>
<dbReference type="PANTHER" id="PTHR11360:SF306">
    <property type="entry name" value="RE01051P"/>
    <property type="match status" value="1"/>
</dbReference>
<dbReference type="InterPro" id="IPR011701">
    <property type="entry name" value="MFS"/>
</dbReference>
<feature type="transmembrane region" description="Helical" evidence="2">
    <location>
        <begin position="508"/>
        <end position="529"/>
    </location>
</feature>
<protein>
    <recommendedName>
        <fullName evidence="5">Monocarboxylate transporter</fullName>
    </recommendedName>
</protein>
<feature type="region of interest" description="Disordered" evidence="1">
    <location>
        <begin position="231"/>
        <end position="269"/>
    </location>
</feature>
<feature type="transmembrane region" description="Helical" evidence="2">
    <location>
        <begin position="382"/>
        <end position="404"/>
    </location>
</feature>
<feature type="transmembrane region" description="Helical" evidence="2">
    <location>
        <begin position="43"/>
        <end position="65"/>
    </location>
</feature>
<comment type="caution">
    <text evidence="3">The sequence shown here is derived from an EMBL/GenBank/DDBJ whole genome shotgun (WGS) entry which is preliminary data.</text>
</comment>
<dbReference type="Proteomes" id="UP001487740">
    <property type="component" value="Unassembled WGS sequence"/>
</dbReference>
<feature type="transmembrane region" description="Helical" evidence="2">
    <location>
        <begin position="448"/>
        <end position="467"/>
    </location>
</feature>
<feature type="transmembrane region" description="Helical" evidence="2">
    <location>
        <begin position="172"/>
        <end position="193"/>
    </location>
</feature>
<feature type="transmembrane region" description="Helical" evidence="2">
    <location>
        <begin position="139"/>
        <end position="160"/>
    </location>
</feature>
<dbReference type="GO" id="GO:0008028">
    <property type="term" value="F:monocarboxylic acid transmembrane transporter activity"/>
    <property type="evidence" value="ECO:0007669"/>
    <property type="project" value="TreeGrafter"/>
</dbReference>
<dbReference type="EMBL" id="JARAKH010000049">
    <property type="protein sequence ID" value="KAK8376017.1"/>
    <property type="molecule type" value="Genomic_DNA"/>
</dbReference>
<keyword evidence="2" id="KW-0472">Membrane</keyword>
<evidence type="ECO:0008006" key="5">
    <source>
        <dbReference type="Google" id="ProtNLM"/>
    </source>
</evidence>
<name>A0AAW0SKY3_SCYPA</name>
<dbReference type="PANTHER" id="PTHR11360">
    <property type="entry name" value="MONOCARBOXYLATE TRANSPORTER"/>
    <property type="match status" value="1"/>
</dbReference>
<reference evidence="3 4" key="1">
    <citation type="submission" date="2023-03" db="EMBL/GenBank/DDBJ databases">
        <title>High-quality genome of Scylla paramamosain provides insights in environmental adaptation.</title>
        <authorList>
            <person name="Zhang L."/>
        </authorList>
    </citation>
    <scope>NUCLEOTIDE SEQUENCE [LARGE SCALE GENOMIC DNA]</scope>
    <source>
        <strain evidence="3">LZ_2023a</strain>
        <tissue evidence="3">Muscle</tissue>
    </source>
</reference>
<sequence length="576" mass="63687">MGGKQSKKLVSNRPPPRAPMTGPAPVRMMPKSKKKMIPPDGGWGWMVVLGACISLFFFPSVTIAYGVMFKSHLEAMGAGATEFTIIGNGLSTIWSFAAVFMAPLAELFGARSLTVLGGLLGFLTLVLLAFSTSVISFTLVYSILGGISSPLCAFFGVVLIPKYFDKRKGLANGFVVSASALGKIVMAPLVRLLLEQYGYRWACLMVGALCLHTCISGMLYQPAEWHLIPDPNDSEENELQWRPPSTRTAANEAEPREVATSKRTTGAAARRVNVDEEEDDNVIFVMPTTPQMPQPCSRDDEVVLFSRSTSETHNKGDKVDLKLNIIRMDSAASLYGSLPMLTPVEEKKIDDDDDDENSSCCSDFFLFKVFRLLDYGLLREPYFHLIAWPNSFAIASYVNLMYALPGYILSLGFSHYQSAFAISVFSIMEVVFRLGIAFLSDFSWFPNEVVFTFGFVLATVSVGFLTMIPSYEWIVTCVAVKGVAMSMIQVNSIHVIVKYLGADRYAQVIGFSFLFNGVIMVVVGITAGLLRDYFGSYAVSFYWITVVFAVSASVWISWHCYKTFESKYRKIPAHTT</sequence>
<feature type="transmembrane region" description="Helical" evidence="2">
    <location>
        <begin position="416"/>
        <end position="436"/>
    </location>
</feature>
<evidence type="ECO:0000313" key="3">
    <source>
        <dbReference type="EMBL" id="KAK8376018.1"/>
    </source>
</evidence>
<feature type="region of interest" description="Disordered" evidence="1">
    <location>
        <begin position="1"/>
        <end position="31"/>
    </location>
</feature>
<dbReference type="EMBL" id="JARAKH010000049">
    <property type="protein sequence ID" value="KAK8376018.1"/>
    <property type="molecule type" value="Genomic_DNA"/>
</dbReference>
<feature type="transmembrane region" description="Helical" evidence="2">
    <location>
        <begin position="112"/>
        <end position="133"/>
    </location>
</feature>
<keyword evidence="4" id="KW-1185">Reference proteome</keyword>
<dbReference type="Gene3D" id="1.20.1250.20">
    <property type="entry name" value="MFS general substrate transporter like domains"/>
    <property type="match status" value="1"/>
</dbReference>
<accession>A0AAW0SKY3</accession>
<feature type="transmembrane region" description="Helical" evidence="2">
    <location>
        <begin position="85"/>
        <end position="105"/>
    </location>
</feature>
<feature type="compositionally biased region" description="Low complexity" evidence="1">
    <location>
        <begin position="19"/>
        <end position="29"/>
    </location>
</feature>
<evidence type="ECO:0000256" key="2">
    <source>
        <dbReference type="SAM" id="Phobius"/>
    </source>
</evidence>
<dbReference type="EMBL" id="JARAKH010000049">
    <property type="protein sequence ID" value="KAK8376019.1"/>
    <property type="molecule type" value="Genomic_DNA"/>
</dbReference>
<gene>
    <name evidence="3" type="ORF">O3P69_008615</name>
</gene>
<keyword evidence="2" id="KW-1133">Transmembrane helix</keyword>
<dbReference type="SUPFAM" id="SSF103473">
    <property type="entry name" value="MFS general substrate transporter"/>
    <property type="match status" value="1"/>
</dbReference>
<evidence type="ECO:0000256" key="1">
    <source>
        <dbReference type="SAM" id="MobiDB-lite"/>
    </source>
</evidence>
<dbReference type="InterPro" id="IPR050327">
    <property type="entry name" value="Proton-linked_MCT"/>
</dbReference>
<dbReference type="AlphaFoldDB" id="A0AAW0SKY3"/>
<keyword evidence="2" id="KW-0812">Transmembrane</keyword>
<feature type="transmembrane region" description="Helical" evidence="2">
    <location>
        <begin position="541"/>
        <end position="561"/>
    </location>
</feature>
<evidence type="ECO:0000313" key="4">
    <source>
        <dbReference type="Proteomes" id="UP001487740"/>
    </source>
</evidence>
<proteinExistence type="predicted"/>
<organism evidence="3 4">
    <name type="scientific">Scylla paramamosain</name>
    <name type="common">Mud crab</name>
    <dbReference type="NCBI Taxonomy" id="85552"/>
    <lineage>
        <taxon>Eukaryota</taxon>
        <taxon>Metazoa</taxon>
        <taxon>Ecdysozoa</taxon>
        <taxon>Arthropoda</taxon>
        <taxon>Crustacea</taxon>
        <taxon>Multicrustacea</taxon>
        <taxon>Malacostraca</taxon>
        <taxon>Eumalacostraca</taxon>
        <taxon>Eucarida</taxon>
        <taxon>Decapoda</taxon>
        <taxon>Pleocyemata</taxon>
        <taxon>Brachyura</taxon>
        <taxon>Eubrachyura</taxon>
        <taxon>Portunoidea</taxon>
        <taxon>Portunidae</taxon>
        <taxon>Portuninae</taxon>
        <taxon>Scylla</taxon>
    </lineage>
</organism>